<name>A0A8J2J6Q1_9HEXA</name>
<reference evidence="1" key="1">
    <citation type="submission" date="2021-06" db="EMBL/GenBank/DDBJ databases">
        <authorList>
            <person name="Hodson N. C."/>
            <person name="Mongue J. A."/>
            <person name="Jaron S. K."/>
        </authorList>
    </citation>
    <scope>NUCLEOTIDE SEQUENCE</scope>
</reference>
<organism evidence="1 2">
    <name type="scientific">Allacma fusca</name>
    <dbReference type="NCBI Taxonomy" id="39272"/>
    <lineage>
        <taxon>Eukaryota</taxon>
        <taxon>Metazoa</taxon>
        <taxon>Ecdysozoa</taxon>
        <taxon>Arthropoda</taxon>
        <taxon>Hexapoda</taxon>
        <taxon>Collembola</taxon>
        <taxon>Symphypleona</taxon>
        <taxon>Sminthuridae</taxon>
        <taxon>Allacma</taxon>
    </lineage>
</organism>
<feature type="non-terminal residue" evidence="1">
    <location>
        <position position="1"/>
    </location>
</feature>
<keyword evidence="2" id="KW-1185">Reference proteome</keyword>
<evidence type="ECO:0000313" key="2">
    <source>
        <dbReference type="Proteomes" id="UP000708208"/>
    </source>
</evidence>
<comment type="caution">
    <text evidence="1">The sequence shown here is derived from an EMBL/GenBank/DDBJ whole genome shotgun (WGS) entry which is preliminary data.</text>
</comment>
<sequence length="41" mass="4504">VSLVSTLNYPWKSRGTGFQCTAPTCSSFECRKGQTNYKISG</sequence>
<dbReference type="AlphaFoldDB" id="A0A8J2J6Q1"/>
<gene>
    <name evidence="1" type="ORF">AFUS01_LOCUS1529</name>
</gene>
<protein>
    <submittedName>
        <fullName evidence="1">Uncharacterized protein</fullName>
    </submittedName>
</protein>
<proteinExistence type="predicted"/>
<dbReference type="EMBL" id="CAJVCH010008518">
    <property type="protein sequence ID" value="CAG7663757.1"/>
    <property type="molecule type" value="Genomic_DNA"/>
</dbReference>
<dbReference type="Proteomes" id="UP000708208">
    <property type="component" value="Unassembled WGS sequence"/>
</dbReference>
<accession>A0A8J2J6Q1</accession>
<evidence type="ECO:0000313" key="1">
    <source>
        <dbReference type="EMBL" id="CAG7663757.1"/>
    </source>
</evidence>